<evidence type="ECO:0000313" key="2">
    <source>
        <dbReference type="EMBL" id="PMS18843.1"/>
    </source>
</evidence>
<dbReference type="Pfam" id="PF03992">
    <property type="entry name" value="ABM"/>
    <property type="match status" value="1"/>
</dbReference>
<name>A0A2N7VNT1_9BURK</name>
<keyword evidence="2" id="KW-0503">Monooxygenase</keyword>
<keyword evidence="2" id="KW-0560">Oxidoreductase</keyword>
<reference evidence="2 3" key="1">
    <citation type="submission" date="2018-01" db="EMBL/GenBank/DDBJ databases">
        <title>Whole genome analyses suggest that Burkholderia sensu lato contains two further novel genera in the rhizoxinica-symbiotica group Mycetohabitans gen. nov., and Trinickia gen. nov.: implications for the evolution of diazotrophy and nodulation in the Burkholderiaceae.</title>
        <authorList>
            <person name="Estrada-de los Santos P."/>
            <person name="Palmer M."/>
            <person name="Chavez-Ramirez B."/>
            <person name="Beukes C."/>
            <person name="Steenkamp E.T."/>
            <person name="Hirsch A.M."/>
            <person name="Manyaka P."/>
            <person name="Maluk M."/>
            <person name="Lafos M."/>
            <person name="Crook M."/>
            <person name="Gross E."/>
            <person name="Simon M.F."/>
            <person name="Bueno dos Reis Junior F."/>
            <person name="Poole P.S."/>
            <person name="Venter S.N."/>
            <person name="James E.K."/>
        </authorList>
    </citation>
    <scope>NUCLEOTIDE SEQUENCE [LARGE SCALE GENOMIC DNA]</scope>
    <source>
        <strain evidence="2 3">GIMN1.004</strain>
    </source>
</reference>
<accession>A0A2N7VNT1</accession>
<dbReference type="GO" id="GO:0005829">
    <property type="term" value="C:cytosol"/>
    <property type="evidence" value="ECO:0007669"/>
    <property type="project" value="TreeGrafter"/>
</dbReference>
<dbReference type="Proteomes" id="UP000235616">
    <property type="component" value="Unassembled WGS sequence"/>
</dbReference>
<feature type="domain" description="ABM" evidence="1">
    <location>
        <begin position="5"/>
        <end position="94"/>
    </location>
</feature>
<gene>
    <name evidence="2" type="ORF">C0Z18_16080</name>
</gene>
<evidence type="ECO:0000259" key="1">
    <source>
        <dbReference type="PROSITE" id="PS51725"/>
    </source>
</evidence>
<dbReference type="SUPFAM" id="SSF54909">
    <property type="entry name" value="Dimeric alpha+beta barrel"/>
    <property type="match status" value="1"/>
</dbReference>
<dbReference type="InterPro" id="IPR007138">
    <property type="entry name" value="ABM_dom"/>
</dbReference>
<dbReference type="Gene3D" id="3.30.70.100">
    <property type="match status" value="1"/>
</dbReference>
<dbReference type="PANTHER" id="PTHR33336:SF3">
    <property type="entry name" value="ABM DOMAIN-CONTAINING PROTEIN"/>
    <property type="match status" value="1"/>
</dbReference>
<proteinExistence type="predicted"/>
<organism evidence="2 3">
    <name type="scientific">Trinickia dabaoshanensis</name>
    <dbReference type="NCBI Taxonomy" id="564714"/>
    <lineage>
        <taxon>Bacteria</taxon>
        <taxon>Pseudomonadati</taxon>
        <taxon>Pseudomonadota</taxon>
        <taxon>Betaproteobacteria</taxon>
        <taxon>Burkholderiales</taxon>
        <taxon>Burkholderiaceae</taxon>
        <taxon>Trinickia</taxon>
    </lineage>
</organism>
<dbReference type="GO" id="GO:0004497">
    <property type="term" value="F:monooxygenase activity"/>
    <property type="evidence" value="ECO:0007669"/>
    <property type="project" value="UniProtKB-KW"/>
</dbReference>
<comment type="caution">
    <text evidence="2">The sequence shown here is derived from an EMBL/GenBank/DDBJ whole genome shotgun (WGS) entry which is preliminary data.</text>
</comment>
<dbReference type="PROSITE" id="PS51725">
    <property type="entry name" value="ABM"/>
    <property type="match status" value="1"/>
</dbReference>
<dbReference type="InterPro" id="IPR011008">
    <property type="entry name" value="Dimeric_a/b-barrel"/>
</dbReference>
<protein>
    <submittedName>
        <fullName evidence="2">Antibiotic biosynthesis monooxygenase</fullName>
    </submittedName>
</protein>
<sequence length="106" mass="12219">MSEQLTVIAFMRAKPGAEEELGRRLMELVEASRQETGCLNYDLHRSNTDPAVWCMYENWRSRVDLDAHFQTTYLQRFAQDKDRLLAGDSDMHYLSMVSAQAASRSV</sequence>
<keyword evidence="3" id="KW-1185">Reference proteome</keyword>
<dbReference type="InterPro" id="IPR050744">
    <property type="entry name" value="AI-2_Isomerase_LsrG"/>
</dbReference>
<evidence type="ECO:0000313" key="3">
    <source>
        <dbReference type="Proteomes" id="UP000235616"/>
    </source>
</evidence>
<dbReference type="OrthoDB" id="9812192at2"/>
<dbReference type="RefSeq" id="WP_102646394.1">
    <property type="nucleotide sequence ID" value="NZ_PNYA01000013.1"/>
</dbReference>
<dbReference type="PANTHER" id="PTHR33336">
    <property type="entry name" value="QUINOL MONOOXYGENASE YGIN-RELATED"/>
    <property type="match status" value="1"/>
</dbReference>
<dbReference type="AlphaFoldDB" id="A0A2N7VNT1"/>
<dbReference type="EMBL" id="PNYA01000013">
    <property type="protein sequence ID" value="PMS18843.1"/>
    <property type="molecule type" value="Genomic_DNA"/>
</dbReference>